<dbReference type="InterPro" id="IPR050052">
    <property type="entry name" value="ATP-dep_Clp_protease_ClpX"/>
</dbReference>
<dbReference type="GO" id="GO:0006508">
    <property type="term" value="P:proteolysis"/>
    <property type="evidence" value="ECO:0007669"/>
    <property type="project" value="UniProtKB-KW"/>
</dbReference>
<proteinExistence type="inferred from homology"/>
<keyword evidence="9" id="KW-0378">Hydrolase</keyword>
<keyword evidence="10" id="KW-1185">Reference proteome</keyword>
<dbReference type="InterPro" id="IPR059188">
    <property type="entry name" value="Znf_CLPX-like"/>
</dbReference>
<feature type="binding site" evidence="6 7">
    <location>
        <position position="16"/>
    </location>
    <ligand>
        <name>Zn(2+)</name>
        <dbReference type="ChEBI" id="CHEBI:29105"/>
    </ligand>
</feature>
<evidence type="ECO:0000259" key="8">
    <source>
        <dbReference type="PROSITE" id="PS51902"/>
    </source>
</evidence>
<dbReference type="NCBIfam" id="NF003745">
    <property type="entry name" value="PRK05342.1"/>
    <property type="match status" value="1"/>
</dbReference>
<protein>
    <recommendedName>
        <fullName evidence="6">ATP-dependent Clp protease ATP-binding subunit ClpX</fullName>
    </recommendedName>
</protein>
<name>A0ABP7CUL0_9MICC</name>
<comment type="caution">
    <text evidence="9">The sequence shown here is derived from an EMBL/GenBank/DDBJ whole genome shotgun (WGS) entry which is preliminary data.</text>
</comment>
<dbReference type="InterPro" id="IPR003959">
    <property type="entry name" value="ATPase_AAA_core"/>
</dbReference>
<feature type="binding site" evidence="6">
    <location>
        <begin position="130"/>
        <end position="137"/>
    </location>
    <ligand>
        <name>ATP</name>
        <dbReference type="ChEBI" id="CHEBI:30616"/>
    </ligand>
</feature>
<dbReference type="CDD" id="cd19497">
    <property type="entry name" value="RecA-like_ClpX"/>
    <property type="match status" value="1"/>
</dbReference>
<sequence length="431" mass="47187">MARMGESSELLKCNFCGKSQKQVRKLIAGPGVYICTECIELCNEIIEEELVEVNESEELELPRPREIFDHLNEYVIGQEAAKRALSVAVYNHYKRIRTGTSNRPASALNEAGHPLDDIEVSKSNIMLLGPTGCGKTYLAQTLAKRLNVPFAVADATSLTEAGYVGEDVENILLKLIQAADYDVKKAEQGIIYIDEIDKISRKSENPSITRDVSGEGVQQALLKILEGTVAQVPPQGGRKHPHQEFLQIDTTNVLFIVAGAFAGLEEIISSRAGRKGIGFGAPLTALKSEAASYSDVRPEDLLKFGLIPEFIGRLPVVTTVEKLDREALVSILTEPKNALVKQYQKMFHLDGVELQFERDALEAVADLAIERETGARGLRAILEETLGPVMFELPGRDDVAECVITAEVIAGRAEPTLISHQVAAKRRNKSA</sequence>
<keyword evidence="3 6" id="KW-0862">Zinc</keyword>
<dbReference type="EMBL" id="BAABCJ010000001">
    <property type="protein sequence ID" value="GAA3695036.1"/>
    <property type="molecule type" value="Genomic_DNA"/>
</dbReference>
<evidence type="ECO:0000256" key="1">
    <source>
        <dbReference type="ARBA" id="ARBA00022723"/>
    </source>
</evidence>
<dbReference type="PROSITE" id="PS51902">
    <property type="entry name" value="CLPX_ZB"/>
    <property type="match status" value="1"/>
</dbReference>
<feature type="binding site" evidence="6 7">
    <location>
        <position position="38"/>
    </location>
    <ligand>
        <name>Zn(2+)</name>
        <dbReference type="ChEBI" id="CHEBI:29105"/>
    </ligand>
</feature>
<dbReference type="NCBIfam" id="TIGR00382">
    <property type="entry name" value="clpX"/>
    <property type="match status" value="1"/>
</dbReference>
<dbReference type="InterPro" id="IPR027417">
    <property type="entry name" value="P-loop_NTPase"/>
</dbReference>
<evidence type="ECO:0000313" key="9">
    <source>
        <dbReference type="EMBL" id="GAA3695036.1"/>
    </source>
</evidence>
<evidence type="ECO:0000256" key="2">
    <source>
        <dbReference type="ARBA" id="ARBA00022741"/>
    </source>
</evidence>
<evidence type="ECO:0000256" key="3">
    <source>
        <dbReference type="ARBA" id="ARBA00022833"/>
    </source>
</evidence>
<keyword evidence="5 6" id="KW-0143">Chaperone</keyword>
<dbReference type="Gene3D" id="3.40.50.300">
    <property type="entry name" value="P-loop containing nucleotide triphosphate hydrolases"/>
    <property type="match status" value="1"/>
</dbReference>
<dbReference type="PANTHER" id="PTHR48102">
    <property type="entry name" value="ATP-DEPENDENT CLP PROTEASE ATP-BINDING SUBUNIT CLPX-LIKE, MITOCHONDRIAL-RELATED"/>
    <property type="match status" value="1"/>
</dbReference>
<dbReference type="SMART" id="SM01086">
    <property type="entry name" value="ClpB_D2-small"/>
    <property type="match status" value="1"/>
</dbReference>
<dbReference type="Proteomes" id="UP001501536">
    <property type="component" value="Unassembled WGS sequence"/>
</dbReference>
<dbReference type="GO" id="GO:0008233">
    <property type="term" value="F:peptidase activity"/>
    <property type="evidence" value="ECO:0007669"/>
    <property type="project" value="UniProtKB-KW"/>
</dbReference>
<dbReference type="HAMAP" id="MF_00175">
    <property type="entry name" value="ClpX"/>
    <property type="match status" value="1"/>
</dbReference>
<evidence type="ECO:0000256" key="5">
    <source>
        <dbReference type="ARBA" id="ARBA00023186"/>
    </source>
</evidence>
<keyword evidence="4 6" id="KW-0067">ATP-binding</keyword>
<dbReference type="RefSeq" id="WP_344879434.1">
    <property type="nucleotide sequence ID" value="NZ_BAABCJ010000001.1"/>
</dbReference>
<comment type="subunit">
    <text evidence="6">Component of the ClpX-ClpP complex. Forms a hexameric ring that, in the presence of ATP, binds to fourteen ClpP subunits assembled into a disk-like structure with a central cavity, resembling the structure of eukaryotic proteasomes.</text>
</comment>
<dbReference type="SMART" id="SM00382">
    <property type="entry name" value="AAA"/>
    <property type="match status" value="1"/>
</dbReference>
<reference evidence="10" key="1">
    <citation type="journal article" date="2019" name="Int. J. Syst. Evol. Microbiol.">
        <title>The Global Catalogue of Microorganisms (GCM) 10K type strain sequencing project: providing services to taxonomists for standard genome sequencing and annotation.</title>
        <authorList>
            <consortium name="The Broad Institute Genomics Platform"/>
            <consortium name="The Broad Institute Genome Sequencing Center for Infectious Disease"/>
            <person name="Wu L."/>
            <person name="Ma J."/>
        </authorList>
    </citation>
    <scope>NUCLEOTIDE SEQUENCE [LARGE SCALE GENOMIC DNA]</scope>
    <source>
        <strain evidence="10">JCM 16961</strain>
    </source>
</reference>
<dbReference type="InterPro" id="IPR003593">
    <property type="entry name" value="AAA+_ATPase"/>
</dbReference>
<dbReference type="InterPro" id="IPR046425">
    <property type="entry name" value="ClpX_bact"/>
</dbReference>
<accession>A0ABP7CUL0</accession>
<dbReference type="Gene3D" id="1.10.8.60">
    <property type="match status" value="1"/>
</dbReference>
<evidence type="ECO:0000256" key="6">
    <source>
        <dbReference type="HAMAP-Rule" id="MF_00175"/>
    </source>
</evidence>
<dbReference type="Gene3D" id="6.20.220.10">
    <property type="entry name" value="ClpX chaperone, C4-type zinc finger domain"/>
    <property type="match status" value="1"/>
</dbReference>
<dbReference type="Pfam" id="PF10431">
    <property type="entry name" value="ClpB_D2-small"/>
    <property type="match status" value="1"/>
</dbReference>
<gene>
    <name evidence="6 9" type="primary">clpX</name>
    <name evidence="9" type="ORF">GCM10022377_04880</name>
</gene>
<keyword evidence="2 6" id="KW-0547">Nucleotide-binding</keyword>
<dbReference type="InterPro" id="IPR019489">
    <property type="entry name" value="Clp_ATPase_C"/>
</dbReference>
<keyword evidence="9" id="KW-0645">Protease</keyword>
<dbReference type="SUPFAM" id="SSF52540">
    <property type="entry name" value="P-loop containing nucleoside triphosphate hydrolases"/>
    <property type="match status" value="1"/>
</dbReference>
<dbReference type="SMART" id="SM00994">
    <property type="entry name" value="zf-C4_ClpX"/>
    <property type="match status" value="1"/>
</dbReference>
<dbReference type="Pfam" id="PF06689">
    <property type="entry name" value="zf-C4_ClpX"/>
    <property type="match status" value="1"/>
</dbReference>
<feature type="binding site" evidence="6 7">
    <location>
        <position position="35"/>
    </location>
    <ligand>
        <name>Zn(2+)</name>
        <dbReference type="ChEBI" id="CHEBI:29105"/>
    </ligand>
</feature>
<evidence type="ECO:0000256" key="4">
    <source>
        <dbReference type="ARBA" id="ARBA00022840"/>
    </source>
</evidence>
<dbReference type="SUPFAM" id="SSF57716">
    <property type="entry name" value="Glucocorticoid receptor-like (DNA-binding domain)"/>
    <property type="match status" value="1"/>
</dbReference>
<evidence type="ECO:0000256" key="7">
    <source>
        <dbReference type="PROSITE-ProRule" id="PRU01250"/>
    </source>
</evidence>
<dbReference type="InterPro" id="IPR010603">
    <property type="entry name" value="Znf_CppX_C4"/>
</dbReference>
<comment type="similarity">
    <text evidence="6 7">Belongs to the ClpX chaperone family.</text>
</comment>
<comment type="function">
    <text evidence="6">ATP-dependent specificity component of the Clp protease. It directs the protease to specific substrates. Can perform chaperone functions in the absence of ClpP.</text>
</comment>
<dbReference type="PANTHER" id="PTHR48102:SF7">
    <property type="entry name" value="ATP-DEPENDENT CLP PROTEASE ATP-BINDING SUBUNIT CLPX-LIKE, MITOCHONDRIAL"/>
    <property type="match status" value="1"/>
</dbReference>
<feature type="binding site" evidence="6 7">
    <location>
        <position position="13"/>
    </location>
    <ligand>
        <name>Zn(2+)</name>
        <dbReference type="ChEBI" id="CHEBI:29105"/>
    </ligand>
</feature>
<feature type="domain" description="ClpX-type ZB" evidence="8">
    <location>
        <begin position="1"/>
        <end position="54"/>
    </location>
</feature>
<dbReference type="GO" id="GO:0005524">
    <property type="term" value="F:ATP binding"/>
    <property type="evidence" value="ECO:0007669"/>
    <property type="project" value="UniProtKB-KW"/>
</dbReference>
<dbReference type="InterPro" id="IPR004487">
    <property type="entry name" value="Clp_protease_ATP-bd_su_ClpX"/>
</dbReference>
<organism evidence="9 10">
    <name type="scientific">Zhihengliuella alba</name>
    <dbReference type="NCBI Taxonomy" id="547018"/>
    <lineage>
        <taxon>Bacteria</taxon>
        <taxon>Bacillati</taxon>
        <taxon>Actinomycetota</taxon>
        <taxon>Actinomycetes</taxon>
        <taxon>Micrococcales</taxon>
        <taxon>Micrococcaceae</taxon>
        <taxon>Zhihengliuella</taxon>
    </lineage>
</organism>
<dbReference type="InterPro" id="IPR038366">
    <property type="entry name" value="Znf_CppX_C4_sf"/>
</dbReference>
<dbReference type="Pfam" id="PF07724">
    <property type="entry name" value="AAA_2"/>
    <property type="match status" value="1"/>
</dbReference>
<evidence type="ECO:0000313" key="10">
    <source>
        <dbReference type="Proteomes" id="UP001501536"/>
    </source>
</evidence>
<keyword evidence="1 6" id="KW-0479">Metal-binding</keyword>